<keyword evidence="1" id="KW-0472">Membrane</keyword>
<evidence type="ECO:0000256" key="1">
    <source>
        <dbReference type="SAM" id="Phobius"/>
    </source>
</evidence>
<comment type="caution">
    <text evidence="2">The sequence shown here is derived from an EMBL/GenBank/DDBJ whole genome shotgun (WGS) entry which is preliminary data.</text>
</comment>
<dbReference type="OMA" id="RNAYEAD"/>
<dbReference type="InterPro" id="IPR008780">
    <property type="entry name" value="Plasmodium_Vir"/>
</dbReference>
<keyword evidence="1" id="KW-0812">Transmembrane</keyword>
<dbReference type="GeneID" id="39744855"/>
<dbReference type="OrthoDB" id="384458at2759"/>
<dbReference type="RefSeq" id="XP_028546636.1">
    <property type="nucleotide sequence ID" value="XM_028690835.1"/>
</dbReference>
<sequence>MTNLALYFRRLQNQYPFLWNVWDAHNSFDEIVDLSDRNKLYHKFCKSIISLVRTNNDLHYAVCAKLVRNLKLFSDKRDESKFQHKNCNNLNNWLYISIRKHNLNPHFFSHIFKLIKKISPNLAYQNECLYYFYDNNYLQPLSIVMLNIFKSNIGLIRDTLIGSKDKIYCSCQDFVYKLVKAYRDINSKYCTVGSIKHRGVKEKTCSFLRSFEIAYDTYLIKDESIQAKKIQLPPLKPEENMESFLCKPDDEIQRSIDIDKARMPHEEPVDLVEPEFEEEIILPEDSETLMASVSIKKILSTAIVTTSSVFFLFFLMYKFTPIGNTIRSKNRVKVIRNAYEADDEKNIYPVHDHMDINTYNQRYNIAYVNI</sequence>
<dbReference type="EMBL" id="BDQF01000082">
    <property type="protein sequence ID" value="GAW84047.1"/>
    <property type="molecule type" value="Genomic_DNA"/>
</dbReference>
<proteinExistence type="predicted"/>
<keyword evidence="1" id="KW-1133">Transmembrane helix</keyword>
<protein>
    <submittedName>
        <fullName evidence="2">Variable surface protein</fullName>
    </submittedName>
</protein>
<gene>
    <name evidence="2" type="ORF">PGO_000785</name>
</gene>
<evidence type="ECO:0000313" key="3">
    <source>
        <dbReference type="Proteomes" id="UP000195521"/>
    </source>
</evidence>
<accession>A0A1Y1JS79</accession>
<dbReference type="Pfam" id="PF05795">
    <property type="entry name" value="Plasmodium_Vir"/>
    <property type="match status" value="1"/>
</dbReference>
<feature type="transmembrane region" description="Helical" evidence="1">
    <location>
        <begin position="298"/>
        <end position="317"/>
    </location>
</feature>
<dbReference type="AlphaFoldDB" id="A0A1Y1JS79"/>
<organism evidence="2 3">
    <name type="scientific">Plasmodium gonderi</name>
    <dbReference type="NCBI Taxonomy" id="77519"/>
    <lineage>
        <taxon>Eukaryota</taxon>
        <taxon>Sar</taxon>
        <taxon>Alveolata</taxon>
        <taxon>Apicomplexa</taxon>
        <taxon>Aconoidasida</taxon>
        <taxon>Haemosporida</taxon>
        <taxon>Plasmodiidae</taxon>
        <taxon>Plasmodium</taxon>
        <taxon>Plasmodium (Plasmodium)</taxon>
    </lineage>
</organism>
<reference evidence="3" key="1">
    <citation type="submission" date="2017-04" db="EMBL/GenBank/DDBJ databases">
        <title>Plasmodium gonderi genome.</title>
        <authorList>
            <person name="Arisue N."/>
            <person name="Honma H."/>
            <person name="Kawai S."/>
            <person name="Tougan T."/>
            <person name="Tanabe K."/>
            <person name="Horii T."/>
        </authorList>
    </citation>
    <scope>NUCLEOTIDE SEQUENCE [LARGE SCALE GENOMIC DNA]</scope>
    <source>
        <strain evidence="3">ATCC 30045</strain>
    </source>
</reference>
<dbReference type="Proteomes" id="UP000195521">
    <property type="component" value="Unassembled WGS sequence"/>
</dbReference>
<name>A0A1Y1JS79_PLAGO</name>
<keyword evidence="3" id="KW-1185">Reference proteome</keyword>
<evidence type="ECO:0000313" key="2">
    <source>
        <dbReference type="EMBL" id="GAW84047.1"/>
    </source>
</evidence>